<accession>A0A1L7I3G9</accession>
<gene>
    <name evidence="1" type="ORF">GRFL_1433</name>
</gene>
<dbReference type="Pfam" id="PF18911">
    <property type="entry name" value="PKD_4"/>
    <property type="match status" value="1"/>
</dbReference>
<protein>
    <submittedName>
        <fullName evidence="1">Uncharacterized protein</fullName>
    </submittedName>
</protein>
<organism evidence="1 2">
    <name type="scientific">Christiangramia flava JLT2011</name>
    <dbReference type="NCBI Taxonomy" id="1229726"/>
    <lineage>
        <taxon>Bacteria</taxon>
        <taxon>Pseudomonadati</taxon>
        <taxon>Bacteroidota</taxon>
        <taxon>Flavobacteriia</taxon>
        <taxon>Flavobacteriales</taxon>
        <taxon>Flavobacteriaceae</taxon>
        <taxon>Christiangramia</taxon>
    </lineage>
</organism>
<evidence type="ECO:0000313" key="1">
    <source>
        <dbReference type="EMBL" id="APU68157.1"/>
    </source>
</evidence>
<dbReference type="KEGG" id="gfl:GRFL_1433"/>
<dbReference type="AlphaFoldDB" id="A0A1L7I3G9"/>
<name>A0A1L7I3G9_9FLAO</name>
<dbReference type="PROSITE" id="PS50093">
    <property type="entry name" value="PKD"/>
    <property type="match status" value="1"/>
</dbReference>
<dbReference type="SMART" id="SM00089">
    <property type="entry name" value="PKD"/>
    <property type="match status" value="1"/>
</dbReference>
<dbReference type="EMBL" id="CP016359">
    <property type="protein sequence ID" value="APU68157.1"/>
    <property type="molecule type" value="Genomic_DNA"/>
</dbReference>
<dbReference type="STRING" id="1229726.GRFL_1433"/>
<dbReference type="Gene3D" id="2.60.40.10">
    <property type="entry name" value="Immunoglobulins"/>
    <property type="match status" value="1"/>
</dbReference>
<dbReference type="Proteomes" id="UP000186230">
    <property type="component" value="Chromosome"/>
</dbReference>
<proteinExistence type="predicted"/>
<dbReference type="InterPro" id="IPR022409">
    <property type="entry name" value="PKD/Chitinase_dom"/>
</dbReference>
<dbReference type="CDD" id="cd00146">
    <property type="entry name" value="PKD"/>
    <property type="match status" value="1"/>
</dbReference>
<sequence>MGRQLNLKYKNLLKDLFILLVVLFTNSCWSQDNRSFKIFQFPADKIPMINGDKSDWSIVPDSYSVGMQDLWEDSGKHTAIDSSNLAVHVKVGWVKGMNRLYFLYEAYDDYWDFASPGLHNDTFEVIVDGDQSGGPFIDRFHPNKNIDTLDAFFSFHGVHAQNYHIFTPAKEKDWTMVWGSQPWIKELPYANASYSYDFEPGEKGKLILEFWITPFDYAGNDPSRAVASILEENKNIGLSWAIIDYDNVDKKSNNGFWNLSKEHTMYGNASYALPFKLMPLEKEYQEKLKADWSYKILNMDERKVSFSDGSIGRVNTWKWDFGDGKTSEDKDPVHTYSKGGKYVVILEISGPDGKSRRSKVWDVVLK</sequence>
<keyword evidence="2" id="KW-1185">Reference proteome</keyword>
<dbReference type="InterPro" id="IPR000601">
    <property type="entry name" value="PKD_dom"/>
</dbReference>
<dbReference type="InterPro" id="IPR013783">
    <property type="entry name" value="Ig-like_fold"/>
</dbReference>
<dbReference type="SUPFAM" id="SSF49299">
    <property type="entry name" value="PKD domain"/>
    <property type="match status" value="1"/>
</dbReference>
<dbReference type="OrthoDB" id="1491481at2"/>
<dbReference type="InterPro" id="IPR035986">
    <property type="entry name" value="PKD_dom_sf"/>
</dbReference>
<dbReference type="RefSeq" id="WP_083646003.1">
    <property type="nucleotide sequence ID" value="NZ_AMRU01000001.1"/>
</dbReference>
<evidence type="ECO:0000313" key="2">
    <source>
        <dbReference type="Proteomes" id="UP000186230"/>
    </source>
</evidence>
<reference evidence="1 2" key="1">
    <citation type="submission" date="2016-07" db="EMBL/GenBank/DDBJ databases">
        <title>Multi-omics approach to identify versatile polysaccharide utilization systems of a marine flavobacterium Gramella flava.</title>
        <authorList>
            <person name="Tang K."/>
        </authorList>
    </citation>
    <scope>NUCLEOTIDE SEQUENCE [LARGE SCALE GENOMIC DNA]</scope>
    <source>
        <strain evidence="1 2">JLT2011</strain>
    </source>
</reference>